<organism evidence="1">
    <name type="scientific">Orpheovirus IHUMI-LCC2</name>
    <dbReference type="NCBI Taxonomy" id="2023057"/>
    <lineage>
        <taxon>Viruses</taxon>
        <taxon>Varidnaviria</taxon>
        <taxon>Bamfordvirae</taxon>
        <taxon>Nucleocytoviricota</taxon>
        <taxon>Megaviricetes</taxon>
        <taxon>Pimascovirales</taxon>
        <taxon>Ocovirineae</taxon>
        <taxon>Orpheoviridae</taxon>
        <taxon>Alphaorpheovirus</taxon>
        <taxon>Alphaorpheovirus massiliense</taxon>
    </lineage>
</organism>
<accession>A0A2I2L3Y8</accession>
<sequence length="126" mass="14940">MEEINLENFGVTKTFIDDCWIYTYNDEEYDDLKSLQFQITKDINNGQEVRAKAHNKLDMSLRDLILTEKYENKCEDENEDENRYKDASKGLIYKMLLDGTLNNTLYDILYDDDDVLLNMILSKMNL</sequence>
<evidence type="ECO:0000313" key="2">
    <source>
        <dbReference type="Proteomes" id="UP000236316"/>
    </source>
</evidence>
<dbReference type="GeneID" id="35382045"/>
<dbReference type="EMBL" id="LT906555">
    <property type="protein sequence ID" value="SNW62179.1"/>
    <property type="molecule type" value="Genomic_DNA"/>
</dbReference>
<protein>
    <submittedName>
        <fullName evidence="1">Uncharacterized protein</fullName>
    </submittedName>
</protein>
<name>A0A2I2L3Y8_9VIRU</name>
<keyword evidence="2" id="KW-1185">Reference proteome</keyword>
<gene>
    <name evidence="1" type="ORF">ORPV_275</name>
</gene>
<dbReference type="Proteomes" id="UP000236316">
    <property type="component" value="Segment"/>
</dbReference>
<dbReference type="RefSeq" id="YP_009448481.1">
    <property type="nucleotide sequence ID" value="NC_036594.1"/>
</dbReference>
<dbReference type="KEGG" id="vg:35382045"/>
<evidence type="ECO:0000313" key="1">
    <source>
        <dbReference type="EMBL" id="SNW62179.1"/>
    </source>
</evidence>
<proteinExistence type="predicted"/>
<reference evidence="1" key="1">
    <citation type="submission" date="2017-08" db="EMBL/GenBank/DDBJ databases">
        <authorList>
            <consortium name="Urmite Genomes"/>
        </authorList>
    </citation>
    <scope>NUCLEOTIDE SEQUENCE [LARGE SCALE GENOMIC DNA]</scope>
    <source>
        <strain evidence="1">IHUMI-LCC2</strain>
    </source>
</reference>